<protein>
    <recommendedName>
        <fullName evidence="2">phenylalanine--tRNA ligase</fullName>
        <ecNumber evidence="2">6.1.1.20</ecNumber>
    </recommendedName>
</protein>
<feature type="domain" description="B5" evidence="11">
    <location>
        <begin position="286"/>
        <end position="361"/>
    </location>
</feature>
<keyword evidence="9" id="KW-0030">Aminoacyl-tRNA synthetase</keyword>
<dbReference type="GO" id="GO:0003723">
    <property type="term" value="F:RNA binding"/>
    <property type="evidence" value="ECO:0007669"/>
    <property type="project" value="InterPro"/>
</dbReference>
<dbReference type="Gene3D" id="3.30.930.10">
    <property type="entry name" value="Bira Bifunctional Protein, Domain 2"/>
    <property type="match status" value="1"/>
</dbReference>
<keyword evidence="3 12" id="KW-0436">Ligase</keyword>
<dbReference type="EC" id="6.1.1.20" evidence="2"/>
<evidence type="ECO:0000259" key="10">
    <source>
        <dbReference type="PROSITE" id="PS51447"/>
    </source>
</evidence>
<gene>
    <name evidence="12" type="primary">pheT</name>
    <name evidence="12" type="ORF">METESE_36870</name>
</gene>
<dbReference type="Gene3D" id="3.30.56.10">
    <property type="match status" value="2"/>
</dbReference>
<keyword evidence="13" id="KW-1185">Reference proteome</keyword>
<dbReference type="PROSITE" id="PS51447">
    <property type="entry name" value="FDX_ACB"/>
    <property type="match status" value="1"/>
</dbReference>
<dbReference type="Pfam" id="PF03483">
    <property type="entry name" value="B3_4"/>
    <property type="match status" value="1"/>
</dbReference>
<dbReference type="SUPFAM" id="SSF54991">
    <property type="entry name" value="Anticodon-binding domain of PheRS"/>
    <property type="match status" value="1"/>
</dbReference>
<keyword evidence="5" id="KW-0547">Nucleotide-binding</keyword>
<dbReference type="Proteomes" id="UP001228113">
    <property type="component" value="Chromosome"/>
</dbReference>
<evidence type="ECO:0000256" key="8">
    <source>
        <dbReference type="ARBA" id="ARBA00022917"/>
    </source>
</evidence>
<dbReference type="SMART" id="SM00873">
    <property type="entry name" value="B3_4"/>
    <property type="match status" value="1"/>
</dbReference>
<dbReference type="Gene3D" id="3.30.70.380">
    <property type="entry name" value="Ferrodoxin-fold anticodon-binding domain"/>
    <property type="match status" value="1"/>
</dbReference>
<dbReference type="AlphaFoldDB" id="A0AA48GVT2"/>
<evidence type="ECO:0000256" key="2">
    <source>
        <dbReference type="ARBA" id="ARBA00012814"/>
    </source>
</evidence>
<dbReference type="GO" id="GO:0009328">
    <property type="term" value="C:phenylalanine-tRNA ligase complex"/>
    <property type="evidence" value="ECO:0007669"/>
    <property type="project" value="TreeGrafter"/>
</dbReference>
<dbReference type="GO" id="GO:0006432">
    <property type="term" value="P:phenylalanyl-tRNA aminoacylation"/>
    <property type="evidence" value="ECO:0007669"/>
    <property type="project" value="InterPro"/>
</dbReference>
<evidence type="ECO:0000256" key="6">
    <source>
        <dbReference type="ARBA" id="ARBA00022840"/>
    </source>
</evidence>
<evidence type="ECO:0000259" key="11">
    <source>
        <dbReference type="PROSITE" id="PS51483"/>
    </source>
</evidence>
<evidence type="ECO:0000256" key="9">
    <source>
        <dbReference type="ARBA" id="ARBA00023146"/>
    </source>
</evidence>
<dbReference type="InterPro" id="IPR041616">
    <property type="entry name" value="PheRS_beta_core"/>
</dbReference>
<feature type="domain" description="FDX-ACB" evidence="10">
    <location>
        <begin position="565"/>
        <end position="658"/>
    </location>
</feature>
<dbReference type="InterPro" id="IPR036690">
    <property type="entry name" value="Fdx_antiC-bd_sf"/>
</dbReference>
<evidence type="ECO:0000256" key="1">
    <source>
        <dbReference type="ARBA" id="ARBA00001946"/>
    </source>
</evidence>
<sequence>MLIELGALKRELPALEGRPVQDVCELLAGLGFPVDGVEERDGSCILEVDITANRGDAQSHRGMARDLAARLGAPLVPVDAAPLVEGEPLLPIRLEAGAAGPLYATAVLELGRPQGTPADVKAFLAAMGAGAKDLPAVDASNELLHRYGHPSHAFDADRIQGHLCVRWAREGETLVTLDGVERKLTPRDLLVADAAGPVALAGVMGGDGTKVTPETKRVLLESAWFDPRTVRAMAHRHGLHTDAGARFGRGADPAMARVARDLLAHRLVAWAGARLVGAWTVGEGPAPKAPIVLPAAMVTRVAGHPVDPEQAAGFLRALGCTVESLADGWRVIPPTWRHDLAIPEDLAEEVLRLVGYESIPAILPPLDSSPAPLDPGYLKRRKLAARLASLGFQQTVTLGFQDPKEAEDGHPMGDDPARRTLGNPLGEDYSLMRGTLLRSLDSVARLNLERGAREVRFFEIAPVFRATPAGLTETWTLGLVWGGEMGGEDPLTPPRKLGGPEGRSHLLGVLKALGVPEAALAGFDRWALTGWEAGSEVGLGWHVELPLSDLPDAGERVIAKFKPFSRFPVVQRDLSLLVGLDQAYAALHGALAAALADTPLLDLRCVDVFRHKSLPQGRQAWLVRLRFQAMDRTLTGEEVDGWVQAALAAARGLGAELRA</sequence>
<keyword evidence="7" id="KW-0460">Magnesium</keyword>
<dbReference type="RefSeq" id="WP_316410801.1">
    <property type="nucleotide sequence ID" value="NZ_AP027081.1"/>
</dbReference>
<reference evidence="12" key="1">
    <citation type="journal article" date="2023" name="Int. J. Syst. Evol. Microbiol.">
        <title>Mesoterricola silvestris gen. nov., sp. nov., Mesoterricola sediminis sp. nov., Geothrix oryzae sp. nov., Geothrix edaphica sp. nov., Geothrix rubra sp. nov., and Geothrix limicola sp. nov., six novel members of Acidobacteriota isolated from soils.</title>
        <authorList>
            <person name="Itoh H."/>
            <person name="Sugisawa Y."/>
            <person name="Mise K."/>
            <person name="Xu Z."/>
            <person name="Kuniyasu M."/>
            <person name="Ushijima N."/>
            <person name="Kawano K."/>
            <person name="Kobayashi E."/>
            <person name="Shiratori Y."/>
            <person name="Masuda Y."/>
            <person name="Senoo K."/>
        </authorList>
    </citation>
    <scope>NUCLEOTIDE SEQUENCE</scope>
    <source>
        <strain evidence="12">W786</strain>
    </source>
</reference>
<dbReference type="Gene3D" id="3.50.40.10">
    <property type="entry name" value="Phenylalanyl-trna Synthetase, Chain B, domain 3"/>
    <property type="match status" value="1"/>
</dbReference>
<keyword evidence="4" id="KW-0479">Metal-binding</keyword>
<evidence type="ECO:0000256" key="4">
    <source>
        <dbReference type="ARBA" id="ARBA00022723"/>
    </source>
</evidence>
<dbReference type="SMART" id="SM00874">
    <property type="entry name" value="B5"/>
    <property type="match status" value="1"/>
</dbReference>
<organism evidence="12 13">
    <name type="scientific">Mesoterricola sediminis</name>
    <dbReference type="NCBI Taxonomy" id="2927980"/>
    <lineage>
        <taxon>Bacteria</taxon>
        <taxon>Pseudomonadati</taxon>
        <taxon>Acidobacteriota</taxon>
        <taxon>Holophagae</taxon>
        <taxon>Holophagales</taxon>
        <taxon>Holophagaceae</taxon>
        <taxon>Mesoterricola</taxon>
    </lineage>
</organism>
<dbReference type="SUPFAM" id="SSF56037">
    <property type="entry name" value="PheT/TilS domain"/>
    <property type="match status" value="1"/>
</dbReference>
<name>A0AA48GVT2_9BACT</name>
<dbReference type="Pfam" id="PF03484">
    <property type="entry name" value="B5"/>
    <property type="match status" value="1"/>
</dbReference>
<dbReference type="PANTHER" id="PTHR10947">
    <property type="entry name" value="PHENYLALANYL-TRNA SYNTHETASE BETA CHAIN AND LEUCINE-RICH REPEAT-CONTAINING PROTEIN 47"/>
    <property type="match status" value="1"/>
</dbReference>
<dbReference type="Pfam" id="PF03147">
    <property type="entry name" value="FDX-ACB"/>
    <property type="match status" value="1"/>
</dbReference>
<dbReference type="SUPFAM" id="SSF55681">
    <property type="entry name" value="Class II aaRS and biotin synthetases"/>
    <property type="match status" value="1"/>
</dbReference>
<evidence type="ECO:0000313" key="12">
    <source>
        <dbReference type="EMBL" id="BDU78729.1"/>
    </source>
</evidence>
<dbReference type="InterPro" id="IPR009061">
    <property type="entry name" value="DNA-bd_dom_put_sf"/>
</dbReference>
<dbReference type="InterPro" id="IPR045060">
    <property type="entry name" value="Phe-tRNA-ligase_IIc_bsu"/>
</dbReference>
<dbReference type="GO" id="GO:0000287">
    <property type="term" value="F:magnesium ion binding"/>
    <property type="evidence" value="ECO:0007669"/>
    <property type="project" value="InterPro"/>
</dbReference>
<dbReference type="KEGG" id="msea:METESE_36870"/>
<dbReference type="InterPro" id="IPR005121">
    <property type="entry name" value="Fdx_antiC-bd"/>
</dbReference>
<proteinExistence type="predicted"/>
<dbReference type="Pfam" id="PF17759">
    <property type="entry name" value="tRNA_synthFbeta"/>
    <property type="match status" value="1"/>
</dbReference>
<dbReference type="PROSITE" id="PS51483">
    <property type="entry name" value="B5"/>
    <property type="match status" value="1"/>
</dbReference>
<dbReference type="EMBL" id="AP027081">
    <property type="protein sequence ID" value="BDU78729.1"/>
    <property type="molecule type" value="Genomic_DNA"/>
</dbReference>
<dbReference type="InterPro" id="IPR005146">
    <property type="entry name" value="B3/B4_tRNA-bd"/>
</dbReference>
<dbReference type="GO" id="GO:0004826">
    <property type="term" value="F:phenylalanine-tRNA ligase activity"/>
    <property type="evidence" value="ECO:0007669"/>
    <property type="project" value="UniProtKB-EC"/>
</dbReference>
<accession>A0AA48GVT2</accession>
<dbReference type="GO" id="GO:0005524">
    <property type="term" value="F:ATP binding"/>
    <property type="evidence" value="ECO:0007669"/>
    <property type="project" value="UniProtKB-KW"/>
</dbReference>
<dbReference type="SMART" id="SM00896">
    <property type="entry name" value="FDX-ACB"/>
    <property type="match status" value="1"/>
</dbReference>
<evidence type="ECO:0000256" key="7">
    <source>
        <dbReference type="ARBA" id="ARBA00022842"/>
    </source>
</evidence>
<dbReference type="InterPro" id="IPR020825">
    <property type="entry name" value="Phe-tRNA_synthase-like_B3/B4"/>
</dbReference>
<keyword evidence="6" id="KW-0067">ATP-binding</keyword>
<dbReference type="PANTHER" id="PTHR10947:SF0">
    <property type="entry name" value="PHENYLALANINE--TRNA LIGASE BETA SUBUNIT"/>
    <property type="match status" value="1"/>
</dbReference>
<keyword evidence="8" id="KW-0648">Protein biosynthesis</keyword>
<evidence type="ECO:0000256" key="3">
    <source>
        <dbReference type="ARBA" id="ARBA00022598"/>
    </source>
</evidence>
<dbReference type="InterPro" id="IPR005147">
    <property type="entry name" value="tRNA_synthase_B5-dom"/>
</dbReference>
<dbReference type="InterPro" id="IPR045864">
    <property type="entry name" value="aa-tRNA-synth_II/BPL/LPL"/>
</dbReference>
<evidence type="ECO:0000256" key="5">
    <source>
        <dbReference type="ARBA" id="ARBA00022741"/>
    </source>
</evidence>
<evidence type="ECO:0000313" key="13">
    <source>
        <dbReference type="Proteomes" id="UP001228113"/>
    </source>
</evidence>
<dbReference type="SUPFAM" id="SSF46955">
    <property type="entry name" value="Putative DNA-binding domain"/>
    <property type="match status" value="2"/>
</dbReference>
<comment type="cofactor">
    <cofactor evidence="1">
        <name>Mg(2+)</name>
        <dbReference type="ChEBI" id="CHEBI:18420"/>
    </cofactor>
</comment>